<protein>
    <recommendedName>
        <fullName evidence="4">DUF3618 domain-containing protein</fullName>
    </recommendedName>
</protein>
<dbReference type="InterPro" id="IPR022062">
    <property type="entry name" value="DUF3618"/>
</dbReference>
<reference evidence="2 3" key="1">
    <citation type="submission" date="2018-02" db="EMBL/GenBank/DDBJ databases">
        <title>Comparative genomes isolates from brazilian mangrove.</title>
        <authorList>
            <person name="Araujo J.E."/>
            <person name="Taketani R.G."/>
            <person name="Silva M.C.P."/>
            <person name="Loureco M.V."/>
            <person name="Andreote F.D."/>
        </authorList>
    </citation>
    <scope>NUCLEOTIDE SEQUENCE [LARGE SCALE GENOMIC DNA]</scope>
    <source>
        <strain evidence="2 3">NAP PRIS-MGV</strain>
    </source>
</reference>
<evidence type="ECO:0008006" key="4">
    <source>
        <dbReference type="Google" id="ProtNLM"/>
    </source>
</evidence>
<evidence type="ECO:0000313" key="2">
    <source>
        <dbReference type="EMBL" id="PQO31632.1"/>
    </source>
</evidence>
<name>A0A2S8FHK1_9BACT</name>
<accession>A0A2S8FHK1</accession>
<feature type="region of interest" description="Disordered" evidence="1">
    <location>
        <begin position="260"/>
        <end position="314"/>
    </location>
</feature>
<dbReference type="OrthoDB" id="6065071at2"/>
<feature type="compositionally biased region" description="Basic and acidic residues" evidence="1">
    <location>
        <begin position="305"/>
        <end position="314"/>
    </location>
</feature>
<feature type="region of interest" description="Disordered" evidence="1">
    <location>
        <begin position="1"/>
        <end position="26"/>
    </location>
</feature>
<organism evidence="2 3">
    <name type="scientific">Blastopirellula marina</name>
    <dbReference type="NCBI Taxonomy" id="124"/>
    <lineage>
        <taxon>Bacteria</taxon>
        <taxon>Pseudomonadati</taxon>
        <taxon>Planctomycetota</taxon>
        <taxon>Planctomycetia</taxon>
        <taxon>Pirellulales</taxon>
        <taxon>Pirellulaceae</taxon>
        <taxon>Blastopirellula</taxon>
    </lineage>
</organism>
<dbReference type="Pfam" id="PF12277">
    <property type="entry name" value="DUF3618"/>
    <property type="match status" value="1"/>
</dbReference>
<comment type="caution">
    <text evidence="2">The sequence shown here is derived from an EMBL/GenBank/DDBJ whole genome shotgun (WGS) entry which is preliminary data.</text>
</comment>
<gene>
    <name evidence="2" type="ORF">C5Y98_19645</name>
</gene>
<dbReference type="AlphaFoldDB" id="A0A2S8FHK1"/>
<evidence type="ECO:0000256" key="1">
    <source>
        <dbReference type="SAM" id="MobiDB-lite"/>
    </source>
</evidence>
<dbReference type="RefSeq" id="WP_105356718.1">
    <property type="nucleotide sequence ID" value="NZ_PUIB01000019.1"/>
</dbReference>
<dbReference type="EMBL" id="PUIB01000019">
    <property type="protein sequence ID" value="PQO31632.1"/>
    <property type="molecule type" value="Genomic_DNA"/>
</dbReference>
<proteinExistence type="predicted"/>
<evidence type="ECO:0000313" key="3">
    <source>
        <dbReference type="Proteomes" id="UP000239388"/>
    </source>
</evidence>
<dbReference type="Proteomes" id="UP000239388">
    <property type="component" value="Unassembled WGS sequence"/>
</dbReference>
<sequence>MAQRQDYVGGRYTNGNGNGNGHHSPEQIKRQVDHTRAEMDATIDALIERLDPAAILSKTVRSFVGSSSHAADKVADKTAQVAGKAGHSLEQMGENLLEKARENPIPTAMIALGAAWLFFDRDRPTTTRRHNYHDSFLDDLDETPGLAERSVEAMKGAGASAKHGIHEASEHIHETAHDAAQAMKQVGKYARRQTRRGIHRVEDGYELGMRKAPLAMGGIALGIGLLCGVLIPETEAEDQWMGETRDDLMRQGEQAAKEMRDRGLHAAAVAADAASETLQEEGLGPQEVKQKLTETAEAATASAKQDWKENKSQK</sequence>